<dbReference type="SUPFAM" id="SSF50346">
    <property type="entry name" value="PRC-barrel domain"/>
    <property type="match status" value="1"/>
</dbReference>
<proteinExistence type="predicted"/>
<sequence>MAISDVARSETNSCISAGKVNGTNVYGVNGDKIGHVEDVMLNKRTGNVAYAIMAFGGFLGIGERYHPLPWSVLKYDPDMGGYVVPLDRARLENAPSYSEQELGPDDRRWREPVSTYWNVPPYWM</sequence>
<dbReference type="Gene3D" id="2.30.30.240">
    <property type="entry name" value="PRC-barrel domain"/>
    <property type="match status" value="1"/>
</dbReference>
<dbReference type="RefSeq" id="WP_102111498.1">
    <property type="nucleotide sequence ID" value="NZ_BMGN01000003.1"/>
</dbReference>
<evidence type="ECO:0000313" key="2">
    <source>
        <dbReference type="Proteomes" id="UP000234752"/>
    </source>
</evidence>
<dbReference type="OrthoDB" id="8021018at2"/>
<gene>
    <name evidence="1" type="ORF">C0V82_05720</name>
</gene>
<dbReference type="PANTHER" id="PTHR36505:SF1">
    <property type="entry name" value="BLR1072 PROTEIN"/>
    <property type="match status" value="1"/>
</dbReference>
<protein>
    <submittedName>
        <fullName evidence="1">Photosystem reaction center subunit H</fullName>
    </submittedName>
</protein>
<dbReference type="Proteomes" id="UP000234752">
    <property type="component" value="Chromosome eg_1"/>
</dbReference>
<accession>A0A2K9N9L4</accession>
<dbReference type="Pfam" id="PF05239">
    <property type="entry name" value="PRC"/>
    <property type="match status" value="1"/>
</dbReference>
<dbReference type="EMBL" id="CP025611">
    <property type="protein sequence ID" value="AUN29777.1"/>
    <property type="molecule type" value="Genomic_DNA"/>
</dbReference>
<dbReference type="AlphaFoldDB" id="A0A2K9N9L4"/>
<evidence type="ECO:0000313" key="1">
    <source>
        <dbReference type="EMBL" id="AUN29777.1"/>
    </source>
</evidence>
<organism evidence="1 2">
    <name type="scientific">Niveispirillum cyanobacteriorum</name>
    <dbReference type="NCBI Taxonomy" id="1612173"/>
    <lineage>
        <taxon>Bacteria</taxon>
        <taxon>Pseudomonadati</taxon>
        <taxon>Pseudomonadota</taxon>
        <taxon>Alphaproteobacteria</taxon>
        <taxon>Rhodospirillales</taxon>
        <taxon>Azospirillaceae</taxon>
        <taxon>Niveispirillum</taxon>
    </lineage>
</organism>
<dbReference type="InterPro" id="IPR027275">
    <property type="entry name" value="PRC-brl_dom"/>
</dbReference>
<name>A0A2K9N9L4_9PROT</name>
<dbReference type="KEGG" id="ncb:C0V82_05720"/>
<dbReference type="PANTHER" id="PTHR36505">
    <property type="entry name" value="BLR1072 PROTEIN"/>
    <property type="match status" value="1"/>
</dbReference>
<reference evidence="1 2" key="1">
    <citation type="submission" date="2017-12" db="EMBL/GenBank/DDBJ databases">
        <title>Genomes of bacteria within cyanobacterial aggregates.</title>
        <authorList>
            <person name="Cai H."/>
        </authorList>
    </citation>
    <scope>NUCLEOTIDE SEQUENCE [LARGE SCALE GENOMIC DNA]</scope>
    <source>
        <strain evidence="1 2">TH16</strain>
    </source>
</reference>
<keyword evidence="2" id="KW-1185">Reference proteome</keyword>
<dbReference type="InterPro" id="IPR011033">
    <property type="entry name" value="PRC_barrel-like_sf"/>
</dbReference>